<evidence type="ECO:0000313" key="2">
    <source>
        <dbReference type="Proteomes" id="UP000000226"/>
    </source>
</evidence>
<name>V7B8V1_PHAVU</name>
<accession>V7B8V1</accession>
<dbReference type="EMBL" id="CM002295">
    <property type="protein sequence ID" value="ESW14010.1"/>
    <property type="molecule type" value="Genomic_DNA"/>
</dbReference>
<proteinExistence type="predicted"/>
<protein>
    <submittedName>
        <fullName evidence="1">Uncharacterized protein</fullName>
    </submittedName>
</protein>
<dbReference type="Gramene" id="ESW14010">
    <property type="protein sequence ID" value="ESW14010"/>
    <property type="gene ID" value="PHAVU_008G245500g"/>
</dbReference>
<sequence>MLQASITAHMVFRCSCKEIISKPRGHPWLPLGRFLASHSDPGPATACPGPDPRLSTPTSTFTTSSWASFLTWPKPSIFTFWVPILSIFTTKLASSACALILKRENAQAWTESLPKSGSTYIFCH</sequence>
<dbReference type="AlphaFoldDB" id="V7B8V1"/>
<gene>
    <name evidence="1" type="ORF">PHAVU_008G245500g</name>
</gene>
<organism evidence="1 2">
    <name type="scientific">Phaseolus vulgaris</name>
    <name type="common">Kidney bean</name>
    <name type="synonym">French bean</name>
    <dbReference type="NCBI Taxonomy" id="3885"/>
    <lineage>
        <taxon>Eukaryota</taxon>
        <taxon>Viridiplantae</taxon>
        <taxon>Streptophyta</taxon>
        <taxon>Embryophyta</taxon>
        <taxon>Tracheophyta</taxon>
        <taxon>Spermatophyta</taxon>
        <taxon>Magnoliopsida</taxon>
        <taxon>eudicotyledons</taxon>
        <taxon>Gunneridae</taxon>
        <taxon>Pentapetalae</taxon>
        <taxon>rosids</taxon>
        <taxon>fabids</taxon>
        <taxon>Fabales</taxon>
        <taxon>Fabaceae</taxon>
        <taxon>Papilionoideae</taxon>
        <taxon>50 kb inversion clade</taxon>
        <taxon>NPAAA clade</taxon>
        <taxon>indigoferoid/millettioid clade</taxon>
        <taxon>Phaseoleae</taxon>
        <taxon>Phaseolus</taxon>
    </lineage>
</organism>
<dbReference type="Proteomes" id="UP000000226">
    <property type="component" value="Chromosome 8"/>
</dbReference>
<keyword evidence="2" id="KW-1185">Reference proteome</keyword>
<reference evidence="2" key="1">
    <citation type="journal article" date="2014" name="Nat. Genet.">
        <title>A reference genome for common bean and genome-wide analysis of dual domestications.</title>
        <authorList>
            <person name="Schmutz J."/>
            <person name="McClean P.E."/>
            <person name="Mamidi S."/>
            <person name="Wu G.A."/>
            <person name="Cannon S.B."/>
            <person name="Grimwood J."/>
            <person name="Jenkins J."/>
            <person name="Shu S."/>
            <person name="Song Q."/>
            <person name="Chavarro C."/>
            <person name="Torres-Torres M."/>
            <person name="Geffroy V."/>
            <person name="Moghaddam S.M."/>
            <person name="Gao D."/>
            <person name="Abernathy B."/>
            <person name="Barry K."/>
            <person name="Blair M."/>
            <person name="Brick M.A."/>
            <person name="Chovatia M."/>
            <person name="Gepts P."/>
            <person name="Goodstein D.M."/>
            <person name="Gonzales M."/>
            <person name="Hellsten U."/>
            <person name="Hyten D.L."/>
            <person name="Jia G."/>
            <person name="Kelly J.D."/>
            <person name="Kudrna D."/>
            <person name="Lee R."/>
            <person name="Richard M.M."/>
            <person name="Miklas P.N."/>
            <person name="Osorno J.M."/>
            <person name="Rodrigues J."/>
            <person name="Thareau V."/>
            <person name="Urrea C.A."/>
            <person name="Wang M."/>
            <person name="Yu Y."/>
            <person name="Zhang M."/>
            <person name="Wing R.A."/>
            <person name="Cregan P.B."/>
            <person name="Rokhsar D.S."/>
            <person name="Jackson S.A."/>
        </authorList>
    </citation>
    <scope>NUCLEOTIDE SEQUENCE [LARGE SCALE GENOMIC DNA]</scope>
    <source>
        <strain evidence="2">cv. G19833</strain>
    </source>
</reference>
<evidence type="ECO:0000313" key="1">
    <source>
        <dbReference type="EMBL" id="ESW14010.1"/>
    </source>
</evidence>